<reference evidence="2 3" key="1">
    <citation type="submission" date="2019-05" db="EMBL/GenBank/DDBJ databases">
        <title>Another draft genome of Portunus trituberculatus and its Hox gene families provides insights of decapod evolution.</title>
        <authorList>
            <person name="Jeong J.-H."/>
            <person name="Song I."/>
            <person name="Kim S."/>
            <person name="Choi T."/>
            <person name="Kim D."/>
            <person name="Ryu S."/>
            <person name="Kim W."/>
        </authorList>
    </citation>
    <scope>NUCLEOTIDE SEQUENCE [LARGE SCALE GENOMIC DNA]</scope>
    <source>
        <tissue evidence="2">Muscle</tissue>
    </source>
</reference>
<feature type="compositionally biased region" description="Basic and acidic residues" evidence="1">
    <location>
        <begin position="1"/>
        <end position="11"/>
    </location>
</feature>
<organism evidence="2 3">
    <name type="scientific">Portunus trituberculatus</name>
    <name type="common">Swimming crab</name>
    <name type="synonym">Neptunus trituberculatus</name>
    <dbReference type="NCBI Taxonomy" id="210409"/>
    <lineage>
        <taxon>Eukaryota</taxon>
        <taxon>Metazoa</taxon>
        <taxon>Ecdysozoa</taxon>
        <taxon>Arthropoda</taxon>
        <taxon>Crustacea</taxon>
        <taxon>Multicrustacea</taxon>
        <taxon>Malacostraca</taxon>
        <taxon>Eumalacostraca</taxon>
        <taxon>Eucarida</taxon>
        <taxon>Decapoda</taxon>
        <taxon>Pleocyemata</taxon>
        <taxon>Brachyura</taxon>
        <taxon>Eubrachyura</taxon>
        <taxon>Portunoidea</taxon>
        <taxon>Portunidae</taxon>
        <taxon>Portuninae</taxon>
        <taxon>Portunus</taxon>
    </lineage>
</organism>
<proteinExistence type="predicted"/>
<dbReference type="Proteomes" id="UP000324222">
    <property type="component" value="Unassembled WGS sequence"/>
</dbReference>
<keyword evidence="3" id="KW-1185">Reference proteome</keyword>
<evidence type="ECO:0000256" key="1">
    <source>
        <dbReference type="SAM" id="MobiDB-lite"/>
    </source>
</evidence>
<dbReference type="EMBL" id="VSRR010030165">
    <property type="protein sequence ID" value="MPC69880.1"/>
    <property type="molecule type" value="Genomic_DNA"/>
</dbReference>
<gene>
    <name evidence="2" type="ORF">E2C01_064112</name>
</gene>
<feature type="region of interest" description="Disordered" evidence="1">
    <location>
        <begin position="1"/>
        <end position="26"/>
    </location>
</feature>
<evidence type="ECO:0000313" key="2">
    <source>
        <dbReference type="EMBL" id="MPC69880.1"/>
    </source>
</evidence>
<dbReference type="AlphaFoldDB" id="A0A5B7HC79"/>
<comment type="caution">
    <text evidence="2">The sequence shown here is derived from an EMBL/GenBank/DDBJ whole genome shotgun (WGS) entry which is preliminary data.</text>
</comment>
<evidence type="ECO:0000313" key="3">
    <source>
        <dbReference type="Proteomes" id="UP000324222"/>
    </source>
</evidence>
<name>A0A5B7HC79_PORTR</name>
<sequence length="60" mass="6843">MLLLTSHDKTAKTSMTVTPPPPQRSDCMAQTESNLAYEYLHMLVFATPLIVLRYSKERCL</sequence>
<accession>A0A5B7HC79</accession>
<protein>
    <submittedName>
        <fullName evidence="2">Uncharacterized protein</fullName>
    </submittedName>
</protein>